<keyword evidence="3" id="KW-0677">Repeat</keyword>
<dbReference type="GO" id="GO:0006355">
    <property type="term" value="P:regulation of DNA-templated transcription"/>
    <property type="evidence" value="ECO:0007669"/>
    <property type="project" value="InterPro"/>
</dbReference>
<evidence type="ECO:0000256" key="7">
    <source>
        <dbReference type="PROSITE-ProRule" id="PRU00810"/>
    </source>
</evidence>
<keyword evidence="9" id="KW-0472">Membrane</keyword>
<keyword evidence="2" id="KW-0813">Transport</keyword>
<feature type="transmembrane region" description="Helical" evidence="9">
    <location>
        <begin position="65"/>
        <end position="91"/>
    </location>
</feature>
<keyword evidence="12" id="KW-1185">Reference proteome</keyword>
<evidence type="ECO:0000313" key="12">
    <source>
        <dbReference type="Proteomes" id="UP001213000"/>
    </source>
</evidence>
<dbReference type="SUPFAM" id="SSF47762">
    <property type="entry name" value="PAH2 domain"/>
    <property type="match status" value="1"/>
</dbReference>
<evidence type="ECO:0000256" key="2">
    <source>
        <dbReference type="ARBA" id="ARBA00022448"/>
    </source>
</evidence>
<dbReference type="PROSITE" id="PS50893">
    <property type="entry name" value="ABC_TRANSPORTER_2"/>
    <property type="match status" value="1"/>
</dbReference>
<dbReference type="Gene3D" id="1.20.1160.11">
    <property type="entry name" value="Paired amphipathic helix"/>
    <property type="match status" value="1"/>
</dbReference>
<evidence type="ECO:0000256" key="8">
    <source>
        <dbReference type="SAM" id="MobiDB-lite"/>
    </source>
</evidence>
<dbReference type="InterPro" id="IPR003822">
    <property type="entry name" value="PAH"/>
</dbReference>
<accession>A0AAD5YNF2</accession>
<evidence type="ECO:0000256" key="4">
    <source>
        <dbReference type="ARBA" id="ARBA00022741"/>
    </source>
</evidence>
<dbReference type="InterPro" id="IPR026082">
    <property type="entry name" value="ABCA"/>
</dbReference>
<evidence type="ECO:0000259" key="10">
    <source>
        <dbReference type="PROSITE" id="PS50893"/>
    </source>
</evidence>
<dbReference type="GO" id="GO:0005634">
    <property type="term" value="C:nucleus"/>
    <property type="evidence" value="ECO:0007669"/>
    <property type="project" value="UniProtKB-SubCell"/>
</dbReference>
<dbReference type="Proteomes" id="UP001213000">
    <property type="component" value="Unassembled WGS sequence"/>
</dbReference>
<dbReference type="Pfam" id="PF00005">
    <property type="entry name" value="ABC_tran"/>
    <property type="match status" value="1"/>
</dbReference>
<dbReference type="InterPro" id="IPR036600">
    <property type="entry name" value="PAH_sf"/>
</dbReference>
<protein>
    <recommendedName>
        <fullName evidence="10">ABC transporter domain-containing protein</fullName>
    </recommendedName>
</protein>
<evidence type="ECO:0000256" key="6">
    <source>
        <dbReference type="ARBA" id="ARBA00023242"/>
    </source>
</evidence>
<sequence>MVLYGITGALFSYCVSLAVTSPLAAFAAVAGYQIIIFVRVQLYLAGYLLILTYAKTSDAPRLMTVMHFTVSLAAPVCSVLRAALVSINMFSLLCNGNDAVSTSSLGTIQHFGGPIVYLFVYAFVLLGILVWVDSGSILQRRIGKRKSTVTAISEKSARVKKDDVAAEAEAAMDSDDLLRVLGVTKAFQGNKVVDDVSLVVSRDTVFALLGPNGAGKTTTFNMIRGDVIPDSGDILIDGTSVIHKPRTARLSLGVCPQFTAIDSQLSVREHLIVYGRLKGLRRGPELNESVETVLRGAALSMYADRLASKLSGGNQRKLALAIALIGNPAVILIDEFSTGIDAKMKRDMWKTLRNVAHGKAVVITTHSMEEASALATRVGILAKRVLAVGTTDSLSNRYGTYEVHFTCRSREEVVKARELMTRIPGSRMADDVATRFEVPIESAEGMSLAKLFHTLSSTGDFTEYTLEKASLESVFLKVIRENDVEEEDSGHRNRTWWKCCQAYSHTPNAKDMSAPNPSLACTGSESIKQAHEYLYQVRAQFLHNREVFDAFLEVMARFKEQTLERMEVIERVAELFAGHHHLLSGFNQFLPKGYRLEPSDDPSHSNEVVIITPEGRRQSRSPSTIAIGPGAH</sequence>
<dbReference type="SUPFAM" id="SSF52540">
    <property type="entry name" value="P-loop containing nucleoside triphosphate hydrolases"/>
    <property type="match status" value="1"/>
</dbReference>
<dbReference type="PANTHER" id="PTHR19229:SF36">
    <property type="entry name" value="ATP-BINDING CASSETTE SUB-FAMILY A MEMBER 2"/>
    <property type="match status" value="1"/>
</dbReference>
<feature type="transmembrane region" description="Helical" evidence="9">
    <location>
        <begin position="34"/>
        <end position="53"/>
    </location>
</feature>
<dbReference type="SMART" id="SM00382">
    <property type="entry name" value="AAA"/>
    <property type="match status" value="1"/>
</dbReference>
<dbReference type="GO" id="GO:0016887">
    <property type="term" value="F:ATP hydrolysis activity"/>
    <property type="evidence" value="ECO:0007669"/>
    <property type="project" value="InterPro"/>
</dbReference>
<evidence type="ECO:0000256" key="1">
    <source>
        <dbReference type="ARBA" id="ARBA00004123"/>
    </source>
</evidence>
<organism evidence="11 12">
    <name type="scientific">Leucocoprinus birnbaumii</name>
    <dbReference type="NCBI Taxonomy" id="56174"/>
    <lineage>
        <taxon>Eukaryota</taxon>
        <taxon>Fungi</taxon>
        <taxon>Dikarya</taxon>
        <taxon>Basidiomycota</taxon>
        <taxon>Agaricomycotina</taxon>
        <taxon>Agaricomycetes</taxon>
        <taxon>Agaricomycetidae</taxon>
        <taxon>Agaricales</taxon>
        <taxon>Agaricineae</taxon>
        <taxon>Agaricaceae</taxon>
        <taxon>Leucocoprinus</taxon>
    </lineage>
</organism>
<dbReference type="GO" id="GO:0005524">
    <property type="term" value="F:ATP binding"/>
    <property type="evidence" value="ECO:0007669"/>
    <property type="project" value="UniProtKB-KW"/>
</dbReference>
<evidence type="ECO:0000256" key="3">
    <source>
        <dbReference type="ARBA" id="ARBA00022737"/>
    </source>
</evidence>
<reference evidence="11" key="1">
    <citation type="submission" date="2022-07" db="EMBL/GenBank/DDBJ databases">
        <title>Genome Sequence of Leucocoprinus birnbaumii.</title>
        <authorList>
            <person name="Buettner E."/>
        </authorList>
    </citation>
    <scope>NUCLEOTIDE SEQUENCE</scope>
    <source>
        <strain evidence="11">VT141</strain>
    </source>
</reference>
<dbReference type="Gene3D" id="3.40.50.300">
    <property type="entry name" value="P-loop containing nucleotide triphosphate hydrolases"/>
    <property type="match status" value="1"/>
</dbReference>
<evidence type="ECO:0000256" key="9">
    <source>
        <dbReference type="SAM" id="Phobius"/>
    </source>
</evidence>
<dbReference type="PROSITE" id="PS00211">
    <property type="entry name" value="ABC_TRANSPORTER_1"/>
    <property type="match status" value="1"/>
</dbReference>
<keyword evidence="9" id="KW-1133">Transmembrane helix</keyword>
<dbReference type="PANTHER" id="PTHR19229">
    <property type="entry name" value="ATP-BINDING CASSETTE TRANSPORTER SUBFAMILY A ABCA"/>
    <property type="match status" value="1"/>
</dbReference>
<dbReference type="GO" id="GO:0016020">
    <property type="term" value="C:membrane"/>
    <property type="evidence" value="ECO:0007669"/>
    <property type="project" value="InterPro"/>
</dbReference>
<comment type="subcellular location">
    <subcellularLocation>
        <location evidence="1 7">Nucleus</location>
    </subcellularLocation>
</comment>
<gene>
    <name evidence="11" type="ORF">NP233_g9177</name>
</gene>
<feature type="region of interest" description="Disordered" evidence="8">
    <location>
        <begin position="612"/>
        <end position="632"/>
    </location>
</feature>
<feature type="transmembrane region" description="Helical" evidence="9">
    <location>
        <begin position="111"/>
        <end position="132"/>
    </location>
</feature>
<dbReference type="InterPro" id="IPR017871">
    <property type="entry name" value="ABC_transporter-like_CS"/>
</dbReference>
<keyword evidence="4" id="KW-0547">Nucleotide-binding</keyword>
<dbReference type="FunFam" id="1.20.1160.11:FF:000001">
    <property type="entry name" value="Paired amphipathic helix protein Sin3"/>
    <property type="match status" value="1"/>
</dbReference>
<proteinExistence type="predicted"/>
<dbReference type="InterPro" id="IPR003593">
    <property type="entry name" value="AAA+_ATPase"/>
</dbReference>
<keyword evidence="6 7" id="KW-0539">Nucleus</keyword>
<dbReference type="GO" id="GO:0140359">
    <property type="term" value="F:ABC-type transporter activity"/>
    <property type="evidence" value="ECO:0007669"/>
    <property type="project" value="InterPro"/>
</dbReference>
<dbReference type="GO" id="GO:0005319">
    <property type="term" value="F:lipid transporter activity"/>
    <property type="evidence" value="ECO:0007669"/>
    <property type="project" value="TreeGrafter"/>
</dbReference>
<keyword evidence="5" id="KW-0067">ATP-binding</keyword>
<comment type="caution">
    <text evidence="11">The sequence shown here is derived from an EMBL/GenBank/DDBJ whole genome shotgun (WGS) entry which is preliminary data.</text>
</comment>
<dbReference type="EMBL" id="JANIEX010000798">
    <property type="protein sequence ID" value="KAJ3563079.1"/>
    <property type="molecule type" value="Genomic_DNA"/>
</dbReference>
<dbReference type="InterPro" id="IPR027417">
    <property type="entry name" value="P-loop_NTPase"/>
</dbReference>
<dbReference type="CDD" id="cd03263">
    <property type="entry name" value="ABC_subfamily_A"/>
    <property type="match status" value="1"/>
</dbReference>
<evidence type="ECO:0000256" key="5">
    <source>
        <dbReference type="ARBA" id="ARBA00022840"/>
    </source>
</evidence>
<keyword evidence="9" id="KW-0812">Transmembrane</keyword>
<dbReference type="AlphaFoldDB" id="A0AAD5YNF2"/>
<dbReference type="PROSITE" id="PS51477">
    <property type="entry name" value="PAH"/>
    <property type="match status" value="1"/>
</dbReference>
<dbReference type="InterPro" id="IPR003439">
    <property type="entry name" value="ABC_transporter-like_ATP-bd"/>
</dbReference>
<evidence type="ECO:0000313" key="11">
    <source>
        <dbReference type="EMBL" id="KAJ3563079.1"/>
    </source>
</evidence>
<name>A0AAD5YNF2_9AGAR</name>
<feature type="domain" description="ABC transporter" evidence="10">
    <location>
        <begin position="178"/>
        <end position="407"/>
    </location>
</feature>
<dbReference type="Pfam" id="PF02671">
    <property type="entry name" value="PAH"/>
    <property type="match status" value="1"/>
</dbReference>